<name>A0ABT0ZNR3_9LACO</name>
<organism evidence="4 5">
    <name type="scientific">Fructobacillus apis</name>
    <dbReference type="NCBI Taxonomy" id="2935017"/>
    <lineage>
        <taxon>Bacteria</taxon>
        <taxon>Bacillati</taxon>
        <taxon>Bacillota</taxon>
        <taxon>Bacilli</taxon>
        <taxon>Lactobacillales</taxon>
        <taxon>Lactobacillaceae</taxon>
        <taxon>Fructobacillus</taxon>
    </lineage>
</organism>
<dbReference type="InterPro" id="IPR041495">
    <property type="entry name" value="Mub_B2"/>
</dbReference>
<evidence type="ECO:0000256" key="1">
    <source>
        <dbReference type="SAM" id="SignalP"/>
    </source>
</evidence>
<dbReference type="InterPro" id="IPR056573">
    <property type="entry name" value="Lectin_L-type_dom"/>
</dbReference>
<feature type="domain" description="Mub B2-like" evidence="3">
    <location>
        <begin position="279"/>
        <end position="375"/>
    </location>
</feature>
<dbReference type="Pfam" id="PF17966">
    <property type="entry name" value="Muc_B2"/>
    <property type="match status" value="1"/>
</dbReference>
<dbReference type="RefSeq" id="WP_252442076.1">
    <property type="nucleotide sequence ID" value="NZ_JAMWYK010000001.1"/>
</dbReference>
<dbReference type="PROSITE" id="PS00018">
    <property type="entry name" value="EF_HAND_1"/>
    <property type="match status" value="1"/>
</dbReference>
<keyword evidence="1" id="KW-0732">Signal</keyword>
<evidence type="ECO:0000259" key="3">
    <source>
        <dbReference type="Pfam" id="PF17966"/>
    </source>
</evidence>
<accession>A0ABT0ZNR3</accession>
<evidence type="ECO:0000313" key="5">
    <source>
        <dbReference type="Proteomes" id="UP001523234"/>
    </source>
</evidence>
<feature type="domain" description="Ig-like" evidence="2">
    <location>
        <begin position="382"/>
        <end position="454"/>
    </location>
</feature>
<dbReference type="Proteomes" id="UP001523234">
    <property type="component" value="Unassembled WGS sequence"/>
</dbReference>
<evidence type="ECO:0000259" key="2">
    <source>
        <dbReference type="Pfam" id="PF07523"/>
    </source>
</evidence>
<feature type="chain" id="PRO_5045326547" evidence="1">
    <location>
        <begin position="32"/>
        <end position="564"/>
    </location>
</feature>
<dbReference type="InterPro" id="IPR018247">
    <property type="entry name" value="EF_Hand_1_Ca_BS"/>
</dbReference>
<feature type="domain" description="Ig-like" evidence="2">
    <location>
        <begin position="462"/>
        <end position="532"/>
    </location>
</feature>
<dbReference type="CDD" id="cd01951">
    <property type="entry name" value="lectin_L-type"/>
    <property type="match status" value="1"/>
</dbReference>
<dbReference type="SUPFAM" id="SSF49899">
    <property type="entry name" value="Concanavalin A-like lectins/glucanases"/>
    <property type="match status" value="1"/>
</dbReference>
<reference evidence="4 5" key="1">
    <citation type="submission" date="2022-06" db="EMBL/GenBank/DDBJ databases">
        <title>Fructobacillus taiwanensis sp. nov., isolated from the honeybee.</title>
        <authorList>
            <person name="Chen Y.-S."/>
            <person name="Wang L.-T."/>
            <person name="Lee Y.-S."/>
            <person name="Chang Y.-C."/>
            <person name="Wu H.-C."/>
            <person name="Liao C.-Y."/>
            <person name="Chen W.-H."/>
            <person name="Deng J.-N."/>
            <person name="Wang Y.-H."/>
        </authorList>
    </citation>
    <scope>NUCLEOTIDE SEQUENCE [LARGE SCALE GENOMIC DNA]</scope>
    <source>
        <strain evidence="4 5">W13</strain>
    </source>
</reference>
<gene>
    <name evidence="4" type="ORF">NFX39_00775</name>
</gene>
<dbReference type="Pfam" id="PF07523">
    <property type="entry name" value="Big_3"/>
    <property type="match status" value="2"/>
</dbReference>
<sequence length="564" mass="61566">MALKETYKLYKAKKFLVTGMTGLAMISIASAGVNQMVSADSVQPRAESDSDDSGTVSNEDLKVTVDSSNFEKYFKVGGNATYDHASNTTTLTQDTDGQDGNITLKTKINGKVPFTIKGRINLGSKIDNNAGGDGIGMAFHHGKNGDIGYQGGGISVKGLPKSSGFVFDTWDAPGWGDFAKPYMAGFHSDVDQTDQNQPFRYASEPYYFDGSEVAGKDLPFELTYDGAGKMSITYNNSVTRTISVDDYESPLSLSIGASTGADYNLQTVSIDKFQFVPAQTNSVQRKVNYVDDKGNKIAPSTIQQAVYRRKGSLDANNEPVYTDWQLISGNNHFGEIKAPTIDGYNVESNQQTSFDPMTVDPNSGNTEYTVKYSKTPNESTLNVQDSTIVAGPKQNWNAGDNFLQAVNSNNEKVDLKDLTVNGNVDPHTPGTYDVTYQFTDQRGELQKKTAKITVVASKASLKVHDSTITVGDKWNVGDNVTSATDEYGNQLNLKDVDFNGRVDNQKPGMYPITYTYTDPSGNQFSEKAIVTVKGKQHEETHKKTVNREIDYVDENGKEVAKPTT</sequence>
<evidence type="ECO:0000313" key="4">
    <source>
        <dbReference type="EMBL" id="MCO0831628.1"/>
    </source>
</evidence>
<comment type="caution">
    <text evidence="4">The sequence shown here is derived from an EMBL/GenBank/DDBJ whole genome shotgun (WGS) entry which is preliminary data.</text>
</comment>
<proteinExistence type="predicted"/>
<keyword evidence="5" id="KW-1185">Reference proteome</keyword>
<dbReference type="InterPro" id="IPR013783">
    <property type="entry name" value="Ig-like_fold"/>
</dbReference>
<dbReference type="Gene3D" id="2.60.120.200">
    <property type="match status" value="1"/>
</dbReference>
<dbReference type="Pfam" id="PF18483">
    <property type="entry name" value="Lectin_L-type_dom"/>
    <property type="match status" value="1"/>
</dbReference>
<dbReference type="InterPro" id="IPR013320">
    <property type="entry name" value="ConA-like_dom_sf"/>
</dbReference>
<feature type="signal peptide" evidence="1">
    <location>
        <begin position="1"/>
        <end position="31"/>
    </location>
</feature>
<dbReference type="InterPro" id="IPR022038">
    <property type="entry name" value="Ig-like_bact"/>
</dbReference>
<protein>
    <submittedName>
        <fullName evidence="4">Bacterial Ig-like domain-containing protein</fullName>
    </submittedName>
</protein>
<dbReference type="Gene3D" id="2.60.40.4300">
    <property type="match status" value="1"/>
</dbReference>
<dbReference type="EMBL" id="JAMWYK010000001">
    <property type="protein sequence ID" value="MCO0831628.1"/>
    <property type="molecule type" value="Genomic_DNA"/>
</dbReference>
<dbReference type="Gene3D" id="2.60.40.10">
    <property type="entry name" value="Immunoglobulins"/>
    <property type="match status" value="2"/>
</dbReference>